<dbReference type="OrthoDB" id="1114078at2759"/>
<reference evidence="3 4" key="1">
    <citation type="submission" date="2019-07" db="EMBL/GenBank/DDBJ databases">
        <title>De Novo Assembly of kiwifruit Actinidia rufa.</title>
        <authorList>
            <person name="Sugita-Konishi S."/>
            <person name="Sato K."/>
            <person name="Mori E."/>
            <person name="Abe Y."/>
            <person name="Kisaki G."/>
            <person name="Hamano K."/>
            <person name="Suezawa K."/>
            <person name="Otani M."/>
            <person name="Fukuda T."/>
            <person name="Manabe T."/>
            <person name="Gomi K."/>
            <person name="Tabuchi M."/>
            <person name="Akimitsu K."/>
            <person name="Kataoka I."/>
        </authorList>
    </citation>
    <scope>NUCLEOTIDE SEQUENCE [LARGE SCALE GENOMIC DNA]</scope>
    <source>
        <strain evidence="4">cv. Fuchu</strain>
    </source>
</reference>
<comment type="caution">
    <text evidence="3">The sequence shown here is derived from an EMBL/GenBank/DDBJ whole genome shotgun (WGS) entry which is preliminary data.</text>
</comment>
<gene>
    <name evidence="3" type="ORF">Acr_28g0005760</name>
</gene>
<keyword evidence="4" id="KW-1185">Reference proteome</keyword>
<evidence type="ECO:0000256" key="2">
    <source>
        <dbReference type="SAM" id="MobiDB-lite"/>
    </source>
</evidence>
<organism evidence="3 4">
    <name type="scientific">Actinidia rufa</name>
    <dbReference type="NCBI Taxonomy" id="165716"/>
    <lineage>
        <taxon>Eukaryota</taxon>
        <taxon>Viridiplantae</taxon>
        <taxon>Streptophyta</taxon>
        <taxon>Embryophyta</taxon>
        <taxon>Tracheophyta</taxon>
        <taxon>Spermatophyta</taxon>
        <taxon>Magnoliopsida</taxon>
        <taxon>eudicotyledons</taxon>
        <taxon>Gunneridae</taxon>
        <taxon>Pentapetalae</taxon>
        <taxon>asterids</taxon>
        <taxon>Ericales</taxon>
        <taxon>Actinidiaceae</taxon>
        <taxon>Actinidia</taxon>
    </lineage>
</organism>
<dbReference type="EMBL" id="BJWL01000028">
    <property type="protein sequence ID" value="GFZ19871.1"/>
    <property type="molecule type" value="Genomic_DNA"/>
</dbReference>
<feature type="coiled-coil region" evidence="1">
    <location>
        <begin position="327"/>
        <end position="361"/>
    </location>
</feature>
<dbReference type="AlphaFoldDB" id="A0A7J0HA84"/>
<name>A0A7J0HA84_9ERIC</name>
<sequence length="438" mass="47606">MSSRIYLGDGRLEHTLPSWISDHLGGKSYIMDDVNQSLSSPLEGSPLGNSTVYTEHLKVDTSSLLKKNNIMTLGDLDKLREKYSFPSRIQHRILGEGKTILCTRPGEVISGKSYNILPVLTKGEDKRTAKVLGKIEPGAILTCLRSGIPRPPKSISPAVVWRCLPVAGRTLLRAMRVSPVFPEATSSTVNRGKSPRSLYESLPQSPSTLIKKAREKMAITKDTSAVATSQPPTKGIVIQEKHPWEDDHSVKKGRVDDSKIKEAMPPPPPKGTKSNTGVSNAAMRTLMPGISSSSLGNNLDSAELELVKTQNRALKAEGHLAELGELVATAGAELKDKSEAMARLEAEVAELTSKLFQAKKLAIEEFKSSGDFKVAVTDSTATYFGEGFEFCKRQLLHQHPNLGIDMASMEMDANFAEEEEAKEGKKEMGNEGETSPAP</sequence>
<keyword evidence="1" id="KW-0175">Coiled coil</keyword>
<feature type="region of interest" description="Disordered" evidence="2">
    <location>
        <begin position="185"/>
        <end position="205"/>
    </location>
</feature>
<evidence type="ECO:0000256" key="1">
    <source>
        <dbReference type="SAM" id="Coils"/>
    </source>
</evidence>
<dbReference type="Proteomes" id="UP000585474">
    <property type="component" value="Unassembled WGS sequence"/>
</dbReference>
<feature type="region of interest" description="Disordered" evidence="2">
    <location>
        <begin position="416"/>
        <end position="438"/>
    </location>
</feature>
<proteinExistence type="predicted"/>
<evidence type="ECO:0000313" key="4">
    <source>
        <dbReference type="Proteomes" id="UP000585474"/>
    </source>
</evidence>
<evidence type="ECO:0000313" key="3">
    <source>
        <dbReference type="EMBL" id="GFZ19871.1"/>
    </source>
</evidence>
<accession>A0A7J0HA84</accession>
<protein>
    <submittedName>
        <fullName evidence="3">Uncharacterized protein</fullName>
    </submittedName>
</protein>